<evidence type="ECO:0000313" key="1">
    <source>
        <dbReference type="EnsemblPlants" id="MELO3C029303.2.1"/>
    </source>
</evidence>
<sequence length="374" mass="42463">LDPDPGPAFDPSDQIPLHVDKIQLVRPDPDTVHQSYRRSLCQLGYQRKHEDTRGIFHSIDLYEHLLSISGQLSSHQKAPIPAFLPPCDEWLSCIPHLLPIASPGIRSFQDCSESSLLTQYQPARQEIIYTWPKIIVVLKLKSFINIIKIPVKMRMYDISVWHKRESVEESPKSLPRFLHNLHPLLHLKIPKILFSDSTLFSDANNPLLRKRTPDLTECGSGALIGRNIEVDSPMRVRTIIGQQSTKLSCRVEITLRFTVTDQYYALRENGDWLPTGVILMGFDDSNCEMRIGKWEFGDLGFVRNGSVNENILWAEAIMKILDVKDDVRRFGFSFSTLKHSVPQEGSSRPPSCCPAFSRLSSLAPPVLLPSNCNR</sequence>
<dbReference type="AlphaFoldDB" id="A0A9I9E669"/>
<reference evidence="1" key="1">
    <citation type="submission" date="2023-03" db="UniProtKB">
        <authorList>
            <consortium name="EnsemblPlants"/>
        </authorList>
    </citation>
    <scope>IDENTIFICATION</scope>
</reference>
<dbReference type="Gramene" id="MELO3C029303.2.1">
    <property type="protein sequence ID" value="MELO3C029303.2.1"/>
    <property type="gene ID" value="MELO3C029303.2"/>
</dbReference>
<dbReference type="EnsemblPlants" id="MELO3C029303.2.1">
    <property type="protein sequence ID" value="MELO3C029303.2.1"/>
    <property type="gene ID" value="MELO3C029303.2"/>
</dbReference>
<proteinExistence type="predicted"/>
<name>A0A9I9E669_CUCME</name>
<accession>A0A9I9E669</accession>
<protein>
    <submittedName>
        <fullName evidence="1">Uncharacterized protein</fullName>
    </submittedName>
</protein>
<organism evidence="1">
    <name type="scientific">Cucumis melo</name>
    <name type="common">Muskmelon</name>
    <dbReference type="NCBI Taxonomy" id="3656"/>
    <lineage>
        <taxon>Eukaryota</taxon>
        <taxon>Viridiplantae</taxon>
        <taxon>Streptophyta</taxon>
        <taxon>Embryophyta</taxon>
        <taxon>Tracheophyta</taxon>
        <taxon>Spermatophyta</taxon>
        <taxon>Magnoliopsida</taxon>
        <taxon>eudicotyledons</taxon>
        <taxon>Gunneridae</taxon>
        <taxon>Pentapetalae</taxon>
        <taxon>rosids</taxon>
        <taxon>fabids</taxon>
        <taxon>Cucurbitales</taxon>
        <taxon>Cucurbitaceae</taxon>
        <taxon>Benincaseae</taxon>
        <taxon>Cucumis</taxon>
    </lineage>
</organism>